<dbReference type="OrthoDB" id="9763985at2"/>
<dbReference type="PROSITE" id="PS51085">
    <property type="entry name" value="2FE2S_FER_2"/>
    <property type="match status" value="1"/>
</dbReference>
<dbReference type="Proteomes" id="UP000248863">
    <property type="component" value="Unassembled WGS sequence"/>
</dbReference>
<dbReference type="InterPro" id="IPR037165">
    <property type="entry name" value="AldOxase/xan_DH_Mopterin-bd_sf"/>
</dbReference>
<dbReference type="SUPFAM" id="SSF47741">
    <property type="entry name" value="CO dehydrogenase ISP C-domain like"/>
    <property type="match status" value="1"/>
</dbReference>
<dbReference type="InterPro" id="IPR016208">
    <property type="entry name" value="Ald_Oxase/xanthine_DH-like"/>
</dbReference>
<dbReference type="InterPro" id="IPR000674">
    <property type="entry name" value="Ald_Oxase/Xan_DH_a/b"/>
</dbReference>
<dbReference type="Pfam" id="PF01799">
    <property type="entry name" value="Fer2_2"/>
    <property type="match status" value="1"/>
</dbReference>
<comment type="caution">
    <text evidence="3">The sequence shown here is derived from an EMBL/GenBank/DDBJ whole genome shotgun (WGS) entry which is preliminary data.</text>
</comment>
<dbReference type="Pfam" id="PF20256">
    <property type="entry name" value="MoCoBD_2"/>
    <property type="match status" value="1"/>
</dbReference>
<dbReference type="RefSeq" id="WP_111358384.1">
    <property type="nucleotide sequence ID" value="NZ_NHSK01000050.1"/>
</dbReference>
<dbReference type="Pfam" id="PF02738">
    <property type="entry name" value="MoCoBD_1"/>
    <property type="match status" value="1"/>
</dbReference>
<evidence type="ECO:0000259" key="2">
    <source>
        <dbReference type="PROSITE" id="PS51085"/>
    </source>
</evidence>
<dbReference type="Gene3D" id="3.10.20.30">
    <property type="match status" value="1"/>
</dbReference>
<dbReference type="InterPro" id="IPR036010">
    <property type="entry name" value="2Fe-2S_ferredoxin-like_sf"/>
</dbReference>
<reference evidence="3 4" key="1">
    <citation type="submission" date="2017-07" db="EMBL/GenBank/DDBJ databases">
        <title>Draft Genome Sequences of Select Purple Nonsulfur Bacteria.</title>
        <authorList>
            <person name="Lasarre B."/>
            <person name="Mckinlay J.B."/>
        </authorList>
    </citation>
    <scope>NUCLEOTIDE SEQUENCE [LARGE SCALE GENOMIC DNA]</scope>
    <source>
        <strain evidence="3 4">DSM 11907</strain>
    </source>
</reference>
<dbReference type="InterPro" id="IPR036884">
    <property type="entry name" value="2Fe-2S-bd_dom_sf"/>
</dbReference>
<accession>A0A327KGE8</accession>
<dbReference type="SUPFAM" id="SSF54665">
    <property type="entry name" value="CO dehydrogenase molybdoprotein N-domain-like"/>
    <property type="match status" value="1"/>
</dbReference>
<gene>
    <name evidence="3" type="primary">xdh</name>
    <name evidence="3" type="ORF">CH338_17320</name>
</gene>
<protein>
    <submittedName>
        <fullName evidence="3">Selenium-dependent xanthine dehydrogenase</fullName>
    </submittedName>
</protein>
<sequence length="879" mass="93707">MTKTVRFRLNGDLVAVDTLADEPLLDVLREHFKIKSIKPGCAPQKECGCCLVLIEGQPKVTCSIKVAQIEGRSILTLEGVSDNERKLYADAFQATAGLQCGYCTPGLVLRIKYLTDQDRDFTRDEIAKALDGHLCRCTGYVKILDAVELIHKAKRGGALPPVVENGGVGEPLQRWQGSDLVLGRRPFVADIDAPNMLHGVVVLSPHARARVNKIDVSKALALPGVHAVATAKDVPGNRWVGLIYPDWPVMVAEGEEVRYVGDVVAAIAADTARIAREAAALVEVDYAPLPPVLDPFEAVKPGAPQVNPNHANVLQVTRIVKGDADAALKGSTHVVTGTWKTQRIEHLFLETEATLAVPLPDGRLHIYSQGQGIFDDRRQVASVLGEPEENLFVELMPNGGAFGGREDMTIQAQTALLARMTGRPVRVTLTRDESVRMHPKRHPLTMTYTVGCDAQGHLTGARISIMGDSGAYASVGGKVLERAAGHAVGPYKVPAIDIESTAAYTNNPPCGAMRGFGVNQTSFAIEGCLDLLAAKVGLDGFEMRWRNVLRTGDAYTTGQILDKPIGVETTLAAVKDAYYAAKNAGRAVGIACALKNSGLGNGAIERGHARLVVQPDGTIDLHTGFTEMGQGLLTILTQCAVEVTHLPADIFRPQVNTRFELGAGQTTGSRATLLAGRAVIDAAEKLKLDLAKGLSLDDLAGRIYEGTTAVDDTTAPGETKNGKIKTHTTFGWATQVVVLDEAGAVDTVYAAHDVGRALNPQQCTAQIEGAVHMGLGYALTEELPCKDGMPVTAKLREIGVLRAQHMPKVEVTLVEVPEPEGPFGAKGVGEIGLVPTAGAVAGALAMFDGTRHMRLPMKESPAAKAINLGRIPGDRNEWH</sequence>
<dbReference type="InterPro" id="IPR001041">
    <property type="entry name" value="2Fe-2S_ferredoxin-type"/>
</dbReference>
<organism evidence="3 4">
    <name type="scientific">Rhodoplanes elegans</name>
    <dbReference type="NCBI Taxonomy" id="29408"/>
    <lineage>
        <taxon>Bacteria</taxon>
        <taxon>Pseudomonadati</taxon>
        <taxon>Pseudomonadota</taxon>
        <taxon>Alphaproteobacteria</taxon>
        <taxon>Hyphomicrobiales</taxon>
        <taxon>Nitrobacteraceae</taxon>
        <taxon>Rhodoplanes</taxon>
    </lineage>
</organism>
<dbReference type="GO" id="GO:0005506">
    <property type="term" value="F:iron ion binding"/>
    <property type="evidence" value="ECO:0007669"/>
    <property type="project" value="InterPro"/>
</dbReference>
<evidence type="ECO:0000313" key="4">
    <source>
        <dbReference type="Proteomes" id="UP000248863"/>
    </source>
</evidence>
<dbReference type="SUPFAM" id="SSF54292">
    <property type="entry name" value="2Fe-2S ferredoxin-like"/>
    <property type="match status" value="1"/>
</dbReference>
<evidence type="ECO:0000256" key="1">
    <source>
        <dbReference type="ARBA" id="ARBA00006849"/>
    </source>
</evidence>
<dbReference type="GO" id="GO:0051536">
    <property type="term" value="F:iron-sulfur cluster binding"/>
    <property type="evidence" value="ECO:0007669"/>
    <property type="project" value="InterPro"/>
</dbReference>
<comment type="similarity">
    <text evidence="1">Belongs to the xanthine dehydrogenase family.</text>
</comment>
<dbReference type="Gene3D" id="3.90.1170.50">
    <property type="entry name" value="Aldehyde oxidase/xanthine dehydrogenase, a/b hammerhead"/>
    <property type="match status" value="1"/>
</dbReference>
<dbReference type="NCBIfam" id="TIGR03311">
    <property type="entry name" value="Se_dep_XDH"/>
    <property type="match status" value="1"/>
</dbReference>
<dbReference type="Pfam" id="PF01315">
    <property type="entry name" value="Ald_Xan_dh_C"/>
    <property type="match status" value="1"/>
</dbReference>
<dbReference type="AlphaFoldDB" id="A0A327KGE8"/>
<proteinExistence type="inferred from homology"/>
<dbReference type="EMBL" id="NPEU01000211">
    <property type="protein sequence ID" value="RAI36625.1"/>
    <property type="molecule type" value="Genomic_DNA"/>
</dbReference>
<dbReference type="GO" id="GO:0016491">
    <property type="term" value="F:oxidoreductase activity"/>
    <property type="evidence" value="ECO:0007669"/>
    <property type="project" value="UniProtKB-KW"/>
</dbReference>
<dbReference type="InterPro" id="IPR017697">
    <property type="entry name" value="Xdh"/>
</dbReference>
<feature type="domain" description="2Fe-2S ferredoxin-type" evidence="2">
    <location>
        <begin position="3"/>
        <end position="80"/>
    </location>
</feature>
<name>A0A327KGE8_9BRAD</name>
<keyword evidence="4" id="KW-1185">Reference proteome</keyword>
<dbReference type="InterPro" id="IPR002888">
    <property type="entry name" value="2Fe-2S-bd"/>
</dbReference>
<dbReference type="InterPro" id="IPR036856">
    <property type="entry name" value="Ald_Oxase/Xan_DH_a/b_sf"/>
</dbReference>
<dbReference type="SUPFAM" id="SSF56003">
    <property type="entry name" value="Molybdenum cofactor-binding domain"/>
    <property type="match status" value="1"/>
</dbReference>
<dbReference type="Gene3D" id="3.30.365.10">
    <property type="entry name" value="Aldehyde oxidase/xanthine dehydrogenase, molybdopterin binding domain"/>
    <property type="match status" value="6"/>
</dbReference>
<dbReference type="InterPro" id="IPR046867">
    <property type="entry name" value="AldOxase/xan_DH_MoCoBD2"/>
</dbReference>
<evidence type="ECO:0000313" key="3">
    <source>
        <dbReference type="EMBL" id="RAI36625.1"/>
    </source>
</evidence>
<dbReference type="PANTHER" id="PTHR11908:SF157">
    <property type="entry name" value="XANTHINE DEHYDROGENASE SUBUNIT D-RELATED"/>
    <property type="match status" value="1"/>
</dbReference>
<dbReference type="SMART" id="SM01008">
    <property type="entry name" value="Ald_Xan_dh_C"/>
    <property type="match status" value="1"/>
</dbReference>
<dbReference type="Gene3D" id="1.10.150.120">
    <property type="entry name" value="[2Fe-2S]-binding domain"/>
    <property type="match status" value="1"/>
</dbReference>
<dbReference type="InterPro" id="IPR012675">
    <property type="entry name" value="Beta-grasp_dom_sf"/>
</dbReference>
<dbReference type="PANTHER" id="PTHR11908">
    <property type="entry name" value="XANTHINE DEHYDROGENASE"/>
    <property type="match status" value="1"/>
</dbReference>
<dbReference type="InterPro" id="IPR008274">
    <property type="entry name" value="AldOxase/xan_DH_MoCoBD1"/>
</dbReference>